<comment type="caution">
    <text evidence="4">The sequence shown here is derived from an EMBL/GenBank/DDBJ whole genome shotgun (WGS) entry which is preliminary data.</text>
</comment>
<sequence>MTYHLKEKHKRGPFGKVVASLVVAAGLFAGAASSSSACACSEVYEVQPGDTLYSLGQQYGVTVEQLQNKNEMGHSTELSVGQELLVPPGGPVHDSPASGENNDTRSTTEYTVEQGDTLYSIATGAGMTVNEVKEANNLGSNIIYPGQSLTLESSNGSDSREENSSSPSDPSYDQYRVVSGDTLFSLADRFGTTVGELQDLNNKSTHRINIGEQLTIPDVVTAQATMVGYTDMHTIAVEIHGEERALKLGYNNDIPFYAGDEMNITYTTGGDRPALVQATGR</sequence>
<evidence type="ECO:0000256" key="1">
    <source>
        <dbReference type="SAM" id="MobiDB-lite"/>
    </source>
</evidence>
<dbReference type="SUPFAM" id="SSF54106">
    <property type="entry name" value="LysM domain"/>
    <property type="match status" value="3"/>
</dbReference>
<feature type="compositionally biased region" description="Polar residues" evidence="1">
    <location>
        <begin position="98"/>
        <end position="107"/>
    </location>
</feature>
<organism evidence="4 5">
    <name type="scientific">Thalassorhabdus alkalitolerans</name>
    <dbReference type="NCBI Taxonomy" id="2282697"/>
    <lineage>
        <taxon>Bacteria</taxon>
        <taxon>Bacillati</taxon>
        <taxon>Bacillota</taxon>
        <taxon>Bacilli</taxon>
        <taxon>Bacillales</taxon>
        <taxon>Bacillaceae</taxon>
        <taxon>Thalassorhabdus</taxon>
    </lineage>
</organism>
<dbReference type="CDD" id="cd00118">
    <property type="entry name" value="LysM"/>
    <property type="match status" value="3"/>
</dbReference>
<evidence type="ECO:0000313" key="4">
    <source>
        <dbReference type="EMBL" id="MFC5711416.1"/>
    </source>
</evidence>
<name>A0ABW0YIA9_9BACI</name>
<dbReference type="Pfam" id="PF01476">
    <property type="entry name" value="LysM"/>
    <property type="match status" value="3"/>
</dbReference>
<dbReference type="SMART" id="SM00257">
    <property type="entry name" value="LysM"/>
    <property type="match status" value="3"/>
</dbReference>
<reference evidence="5" key="1">
    <citation type="journal article" date="2019" name="Int. J. Syst. Evol. Microbiol.">
        <title>The Global Catalogue of Microorganisms (GCM) 10K type strain sequencing project: providing services to taxonomists for standard genome sequencing and annotation.</title>
        <authorList>
            <consortium name="The Broad Institute Genomics Platform"/>
            <consortium name="The Broad Institute Genome Sequencing Center for Infectious Disease"/>
            <person name="Wu L."/>
            <person name="Ma J."/>
        </authorList>
    </citation>
    <scope>NUCLEOTIDE SEQUENCE [LARGE SCALE GENOMIC DNA]</scope>
    <source>
        <strain evidence="5">CECT 7184</strain>
    </source>
</reference>
<accession>A0ABW0YIA9</accession>
<feature type="chain" id="PRO_5046007001" evidence="2">
    <location>
        <begin position="40"/>
        <end position="281"/>
    </location>
</feature>
<dbReference type="InterPro" id="IPR018392">
    <property type="entry name" value="LysM"/>
</dbReference>
<gene>
    <name evidence="4" type="ORF">ACFPU1_01335</name>
</gene>
<evidence type="ECO:0000256" key="2">
    <source>
        <dbReference type="SAM" id="SignalP"/>
    </source>
</evidence>
<feature type="region of interest" description="Disordered" evidence="1">
    <location>
        <begin position="84"/>
        <end position="107"/>
    </location>
</feature>
<dbReference type="PROSITE" id="PS51782">
    <property type="entry name" value="LYSM"/>
    <property type="match status" value="3"/>
</dbReference>
<dbReference type="InterPro" id="IPR036779">
    <property type="entry name" value="LysM_dom_sf"/>
</dbReference>
<keyword evidence="2" id="KW-0732">Signal</keyword>
<feature type="region of interest" description="Disordered" evidence="1">
    <location>
        <begin position="149"/>
        <end position="174"/>
    </location>
</feature>
<evidence type="ECO:0000259" key="3">
    <source>
        <dbReference type="PROSITE" id="PS51782"/>
    </source>
</evidence>
<feature type="domain" description="LysM" evidence="3">
    <location>
        <begin position="173"/>
        <end position="216"/>
    </location>
</feature>
<protein>
    <submittedName>
        <fullName evidence="4">LysM peptidoglycan-binding domain-containing protein</fullName>
    </submittedName>
</protein>
<dbReference type="Gene3D" id="3.10.350.10">
    <property type="entry name" value="LysM domain"/>
    <property type="match status" value="3"/>
</dbReference>
<keyword evidence="5" id="KW-1185">Reference proteome</keyword>
<dbReference type="PANTHER" id="PTHR33734:SF22">
    <property type="entry name" value="MEMBRANE-BOUND LYTIC MUREIN TRANSGLYCOSYLASE D"/>
    <property type="match status" value="1"/>
</dbReference>
<feature type="domain" description="LysM" evidence="3">
    <location>
        <begin position="42"/>
        <end position="86"/>
    </location>
</feature>
<proteinExistence type="predicted"/>
<evidence type="ECO:0000313" key="5">
    <source>
        <dbReference type="Proteomes" id="UP001596142"/>
    </source>
</evidence>
<feature type="signal peptide" evidence="2">
    <location>
        <begin position="1"/>
        <end position="39"/>
    </location>
</feature>
<feature type="domain" description="LysM" evidence="3">
    <location>
        <begin position="108"/>
        <end position="151"/>
    </location>
</feature>
<dbReference type="EMBL" id="JBHSOZ010000002">
    <property type="protein sequence ID" value="MFC5711416.1"/>
    <property type="molecule type" value="Genomic_DNA"/>
</dbReference>
<dbReference type="RefSeq" id="WP_385937617.1">
    <property type="nucleotide sequence ID" value="NZ_JBHSOZ010000002.1"/>
</dbReference>
<dbReference type="PANTHER" id="PTHR33734">
    <property type="entry name" value="LYSM DOMAIN-CONTAINING GPI-ANCHORED PROTEIN 2"/>
    <property type="match status" value="1"/>
</dbReference>
<dbReference type="Proteomes" id="UP001596142">
    <property type="component" value="Unassembled WGS sequence"/>
</dbReference>